<dbReference type="Gene3D" id="3.40.50.1010">
    <property type="entry name" value="5'-nuclease"/>
    <property type="match status" value="1"/>
</dbReference>
<dbReference type="AlphaFoldDB" id="A0A7Y7YFN1"/>
<protein>
    <submittedName>
        <fullName evidence="1">VapC toxin family PIN domain ribonuclease</fullName>
    </submittedName>
</protein>
<evidence type="ECO:0000313" key="1">
    <source>
        <dbReference type="EMBL" id="NWC34996.1"/>
    </source>
</evidence>
<sequence>MKGVLVDTSVWVDHFRYHNDALVDLLELDLVMSHPLIVGEIACGTPPSRIQVLSDLDGLQQTQQANIREVLDFIERERLFGLGCGLVDILLLASTLMTPEAELWTMDRRLCALAERFGVMHRPAVH</sequence>
<evidence type="ECO:0000313" key="2">
    <source>
        <dbReference type="Proteomes" id="UP000520592"/>
    </source>
</evidence>
<reference evidence="1 2" key="1">
    <citation type="submission" date="2020-04" db="EMBL/GenBank/DDBJ databases">
        <title>Molecular characterization of pseudomonads from Agaricus bisporus reveal novel blotch 2 pathogens in Western Europe.</title>
        <authorList>
            <person name="Taparia T."/>
            <person name="Krijger M."/>
            <person name="Haynes E."/>
            <person name="Elpinstone J.G."/>
            <person name="Noble R."/>
            <person name="Van Der Wolf J."/>
        </authorList>
    </citation>
    <scope>NUCLEOTIDE SEQUENCE [LARGE SCALE GENOMIC DNA]</scope>
    <source>
        <strain evidence="1 2">IPO3737</strain>
    </source>
</reference>
<name>A0A7Y7YFN1_9PSED</name>
<dbReference type="EMBL" id="JACAQD010000026">
    <property type="protein sequence ID" value="NWC34996.1"/>
    <property type="molecule type" value="Genomic_DNA"/>
</dbReference>
<comment type="caution">
    <text evidence="1">The sequence shown here is derived from an EMBL/GenBank/DDBJ whole genome shotgun (WGS) entry which is preliminary data.</text>
</comment>
<dbReference type="SUPFAM" id="SSF88723">
    <property type="entry name" value="PIN domain-like"/>
    <property type="match status" value="1"/>
</dbReference>
<accession>A0A7Y7YFN1</accession>
<dbReference type="Proteomes" id="UP000520592">
    <property type="component" value="Unassembled WGS sequence"/>
</dbReference>
<dbReference type="RefSeq" id="WP_177063586.1">
    <property type="nucleotide sequence ID" value="NZ_JACAPS010000062.1"/>
</dbReference>
<gene>
    <name evidence="1" type="ORF">HX876_21650</name>
</gene>
<proteinExistence type="predicted"/>
<dbReference type="InterPro" id="IPR029060">
    <property type="entry name" value="PIN-like_dom_sf"/>
</dbReference>
<organism evidence="1 2">
    <name type="scientific">Pseudomonas gingeri</name>
    <dbReference type="NCBI Taxonomy" id="117681"/>
    <lineage>
        <taxon>Bacteria</taxon>
        <taxon>Pseudomonadati</taxon>
        <taxon>Pseudomonadota</taxon>
        <taxon>Gammaproteobacteria</taxon>
        <taxon>Pseudomonadales</taxon>
        <taxon>Pseudomonadaceae</taxon>
        <taxon>Pseudomonas</taxon>
    </lineage>
</organism>